<dbReference type="EMBL" id="GBRH01209338">
    <property type="protein sequence ID" value="JAD88557.1"/>
    <property type="molecule type" value="Transcribed_RNA"/>
</dbReference>
<reference evidence="1" key="2">
    <citation type="journal article" date="2015" name="Data Brief">
        <title>Shoot transcriptome of the giant reed, Arundo donax.</title>
        <authorList>
            <person name="Barrero R.A."/>
            <person name="Guerrero F.D."/>
            <person name="Moolhuijzen P."/>
            <person name="Goolsby J.A."/>
            <person name="Tidwell J."/>
            <person name="Bellgard S.E."/>
            <person name="Bellgard M.I."/>
        </authorList>
    </citation>
    <scope>NUCLEOTIDE SEQUENCE</scope>
    <source>
        <tissue evidence="1">Shoot tissue taken approximately 20 cm above the soil surface</tissue>
    </source>
</reference>
<proteinExistence type="predicted"/>
<name>A0A0A9DXT5_ARUDO</name>
<dbReference type="AlphaFoldDB" id="A0A0A9DXT5"/>
<sequence>MIKEGDVTDHLGTYIQIDQMTTSYYSSRRSSHSLFQSSEHAILLKKN</sequence>
<evidence type="ECO:0000313" key="1">
    <source>
        <dbReference type="EMBL" id="JAD88557.1"/>
    </source>
</evidence>
<protein>
    <submittedName>
        <fullName evidence="1">Uncharacterized protein</fullName>
    </submittedName>
</protein>
<accession>A0A0A9DXT5</accession>
<reference evidence="1" key="1">
    <citation type="submission" date="2014-09" db="EMBL/GenBank/DDBJ databases">
        <authorList>
            <person name="Magalhaes I.L.F."/>
            <person name="Oliveira U."/>
            <person name="Santos F.R."/>
            <person name="Vidigal T.H.D.A."/>
            <person name="Brescovit A.D."/>
            <person name="Santos A.J."/>
        </authorList>
    </citation>
    <scope>NUCLEOTIDE SEQUENCE</scope>
    <source>
        <tissue evidence="1">Shoot tissue taken approximately 20 cm above the soil surface</tissue>
    </source>
</reference>
<organism evidence="1">
    <name type="scientific">Arundo donax</name>
    <name type="common">Giant reed</name>
    <name type="synonym">Donax arundinaceus</name>
    <dbReference type="NCBI Taxonomy" id="35708"/>
    <lineage>
        <taxon>Eukaryota</taxon>
        <taxon>Viridiplantae</taxon>
        <taxon>Streptophyta</taxon>
        <taxon>Embryophyta</taxon>
        <taxon>Tracheophyta</taxon>
        <taxon>Spermatophyta</taxon>
        <taxon>Magnoliopsida</taxon>
        <taxon>Liliopsida</taxon>
        <taxon>Poales</taxon>
        <taxon>Poaceae</taxon>
        <taxon>PACMAD clade</taxon>
        <taxon>Arundinoideae</taxon>
        <taxon>Arundineae</taxon>
        <taxon>Arundo</taxon>
    </lineage>
</organism>